<evidence type="ECO:0000256" key="1">
    <source>
        <dbReference type="SAM" id="MobiDB-lite"/>
    </source>
</evidence>
<reference evidence="2 3" key="1">
    <citation type="submission" date="2021-03" db="EMBL/GenBank/DDBJ databases">
        <title>Sequencing the genomes of 1000 actinobacteria strains.</title>
        <authorList>
            <person name="Klenk H.-P."/>
        </authorList>
    </citation>
    <scope>NUCLEOTIDE SEQUENCE [LARGE SCALE GENOMIC DNA]</scope>
    <source>
        <strain evidence="2 3">DSM 15797</strain>
    </source>
</reference>
<gene>
    <name evidence="2" type="ORF">JOF47_002183</name>
</gene>
<keyword evidence="3" id="KW-1185">Reference proteome</keyword>
<name>A0ABS4XDW8_9MICC</name>
<feature type="region of interest" description="Disordered" evidence="1">
    <location>
        <begin position="23"/>
        <end position="86"/>
    </location>
</feature>
<organism evidence="2 3">
    <name type="scientific">Paeniglutamicibacter kerguelensis</name>
    <dbReference type="NCBI Taxonomy" id="254788"/>
    <lineage>
        <taxon>Bacteria</taxon>
        <taxon>Bacillati</taxon>
        <taxon>Actinomycetota</taxon>
        <taxon>Actinomycetes</taxon>
        <taxon>Micrococcales</taxon>
        <taxon>Micrococcaceae</taxon>
        <taxon>Paeniglutamicibacter</taxon>
    </lineage>
</organism>
<evidence type="ECO:0000313" key="2">
    <source>
        <dbReference type="EMBL" id="MBP2386672.1"/>
    </source>
</evidence>
<dbReference type="InterPro" id="IPR045596">
    <property type="entry name" value="DUF6459"/>
</dbReference>
<evidence type="ECO:0000313" key="3">
    <source>
        <dbReference type="Proteomes" id="UP001296993"/>
    </source>
</evidence>
<dbReference type="Pfam" id="PF20060">
    <property type="entry name" value="DUF6459"/>
    <property type="match status" value="1"/>
</dbReference>
<sequence length="217" mass="23513">MSITTIEPATRNTPAVLLHEGVWTESGQAPAPRTTGRRFPQALRGTAAPRRQRCAVGPAAVPEETAPETASPRHAEAPDAESDPVPAEVRPLIEKIFPKAGSMANIEESVATVVHAVAPAVLEVLAGARPARQLINALNPECMGKLEHHLRIGQQQQPDPGVCCYSNPRVLRIRISEVLPLVFEAAVVLLDLEKVRATALRIERWHGRWQVTALEIG</sequence>
<dbReference type="Proteomes" id="UP001296993">
    <property type="component" value="Unassembled WGS sequence"/>
</dbReference>
<comment type="caution">
    <text evidence="2">The sequence shown here is derived from an EMBL/GenBank/DDBJ whole genome shotgun (WGS) entry which is preliminary data.</text>
</comment>
<dbReference type="RefSeq" id="WP_209997591.1">
    <property type="nucleotide sequence ID" value="NZ_BAAAJY010000002.1"/>
</dbReference>
<dbReference type="EMBL" id="JAGIOF010000001">
    <property type="protein sequence ID" value="MBP2386672.1"/>
    <property type="molecule type" value="Genomic_DNA"/>
</dbReference>
<protein>
    <recommendedName>
        <fullName evidence="4">Energy transducer TonB</fullName>
    </recommendedName>
</protein>
<feature type="compositionally biased region" description="Low complexity" evidence="1">
    <location>
        <begin position="55"/>
        <end position="70"/>
    </location>
</feature>
<proteinExistence type="predicted"/>
<evidence type="ECO:0008006" key="4">
    <source>
        <dbReference type="Google" id="ProtNLM"/>
    </source>
</evidence>
<accession>A0ABS4XDW8</accession>